<dbReference type="Gene3D" id="3.40.50.150">
    <property type="entry name" value="Vaccinia Virus protein VP39"/>
    <property type="match status" value="1"/>
</dbReference>
<dbReference type="EMBL" id="JACXWD010000057">
    <property type="protein sequence ID" value="MBD3869064.1"/>
    <property type="molecule type" value="Genomic_DNA"/>
</dbReference>
<gene>
    <name evidence="2" type="ORF">IFK94_13150</name>
</gene>
<evidence type="ECO:0000259" key="1">
    <source>
        <dbReference type="Pfam" id="PF13649"/>
    </source>
</evidence>
<proteinExistence type="predicted"/>
<protein>
    <submittedName>
        <fullName evidence="2">Class I SAM-dependent methyltransferase</fullName>
    </submittedName>
</protein>
<accession>A0A8J6Y476</accession>
<comment type="caution">
    <text evidence="2">The sequence shown here is derived from an EMBL/GenBank/DDBJ whole genome shotgun (WGS) entry which is preliminary data.</text>
</comment>
<dbReference type="SUPFAM" id="SSF53335">
    <property type="entry name" value="S-adenosyl-L-methionine-dependent methyltransferases"/>
    <property type="match status" value="1"/>
</dbReference>
<dbReference type="AlphaFoldDB" id="A0A8J6Y476"/>
<dbReference type="InterPro" id="IPR029063">
    <property type="entry name" value="SAM-dependent_MTases_sf"/>
</dbReference>
<evidence type="ECO:0000313" key="3">
    <source>
        <dbReference type="Proteomes" id="UP000648239"/>
    </source>
</evidence>
<dbReference type="InterPro" id="IPR041698">
    <property type="entry name" value="Methyltransf_25"/>
</dbReference>
<evidence type="ECO:0000313" key="2">
    <source>
        <dbReference type="EMBL" id="MBD3869064.1"/>
    </source>
</evidence>
<feature type="domain" description="Methyltransferase" evidence="1">
    <location>
        <begin position="3"/>
        <end position="93"/>
    </location>
</feature>
<dbReference type="GO" id="GO:0008168">
    <property type="term" value="F:methyltransferase activity"/>
    <property type="evidence" value="ECO:0007669"/>
    <property type="project" value="UniProtKB-KW"/>
</dbReference>
<name>A0A8J6Y476_9BACT</name>
<reference evidence="2 3" key="1">
    <citation type="submission" date="2020-08" db="EMBL/GenBank/DDBJ databases">
        <title>Acidobacteriota in marine sediments use diverse sulfur dissimilation pathways.</title>
        <authorList>
            <person name="Wasmund K."/>
        </authorList>
    </citation>
    <scope>NUCLEOTIDE SEQUENCE [LARGE SCALE GENOMIC DNA]</scope>
    <source>
        <strain evidence="2">MAG AM4</strain>
    </source>
</reference>
<dbReference type="Pfam" id="PF13649">
    <property type="entry name" value="Methyltransf_25"/>
    <property type="match status" value="1"/>
</dbReference>
<sequence length="163" mass="17874">MADLGCGEASLTRFLAAHFLKVTAVDFAPETLFRNRSESAGPNVTFRRRDLSDLTPFRSCFHVAVAARSIAGSSTSDVDRILSQIWGSLVEGGVLMATLPAGMERDRPVSLAVAAPHRPRGPFHEMELQFRLLRVGFQGVRIRRLEDPDGSMLLALAVRRGLN</sequence>
<keyword evidence="2" id="KW-0808">Transferase</keyword>
<dbReference type="CDD" id="cd02440">
    <property type="entry name" value="AdoMet_MTases"/>
    <property type="match status" value="1"/>
</dbReference>
<organism evidence="2 3">
    <name type="scientific">Candidatus Polarisedimenticola svalbardensis</name>
    <dbReference type="NCBI Taxonomy" id="2886004"/>
    <lineage>
        <taxon>Bacteria</taxon>
        <taxon>Pseudomonadati</taxon>
        <taxon>Acidobacteriota</taxon>
        <taxon>Candidatus Polarisedimenticolia</taxon>
        <taxon>Candidatus Polarisedimenticolales</taxon>
        <taxon>Candidatus Polarisedimenticolaceae</taxon>
        <taxon>Candidatus Polarisedimenticola</taxon>
    </lineage>
</organism>
<dbReference type="Proteomes" id="UP000648239">
    <property type="component" value="Unassembled WGS sequence"/>
</dbReference>
<keyword evidence="2" id="KW-0489">Methyltransferase</keyword>
<dbReference type="GO" id="GO:0032259">
    <property type="term" value="P:methylation"/>
    <property type="evidence" value="ECO:0007669"/>
    <property type="project" value="UniProtKB-KW"/>
</dbReference>